<dbReference type="PANTHER" id="PTHR30221:SF3">
    <property type="entry name" value="SMALL-CONDUCTANCE MECHANOSENSITIVE CHANNEL"/>
    <property type="match status" value="1"/>
</dbReference>
<proteinExistence type="inferred from homology"/>
<dbReference type="Pfam" id="PF00924">
    <property type="entry name" value="MS_channel_2nd"/>
    <property type="match status" value="1"/>
</dbReference>
<evidence type="ECO:0000256" key="6">
    <source>
        <dbReference type="ARBA" id="ARBA00023136"/>
    </source>
</evidence>
<dbReference type="Gene3D" id="3.30.70.100">
    <property type="match status" value="1"/>
</dbReference>
<feature type="domain" description="Mechanosensitive ion channel MscS" evidence="8">
    <location>
        <begin position="102"/>
        <end position="168"/>
    </location>
</feature>
<dbReference type="GO" id="GO:0005886">
    <property type="term" value="C:plasma membrane"/>
    <property type="evidence" value="ECO:0007669"/>
    <property type="project" value="UniProtKB-SubCell"/>
</dbReference>
<organism evidence="9 10">
    <name type="scientific">Armatimonas rosea</name>
    <dbReference type="NCBI Taxonomy" id="685828"/>
    <lineage>
        <taxon>Bacteria</taxon>
        <taxon>Bacillati</taxon>
        <taxon>Armatimonadota</taxon>
        <taxon>Armatimonadia</taxon>
        <taxon>Armatimonadales</taxon>
        <taxon>Armatimonadaceae</taxon>
        <taxon>Armatimonas</taxon>
    </lineage>
</organism>
<dbReference type="InterPro" id="IPR006685">
    <property type="entry name" value="MscS_channel_2nd"/>
</dbReference>
<comment type="similarity">
    <text evidence="2">Belongs to the MscS (TC 1.A.23) family.</text>
</comment>
<dbReference type="InterPro" id="IPR023408">
    <property type="entry name" value="MscS_beta-dom_sf"/>
</dbReference>
<dbReference type="InterPro" id="IPR011014">
    <property type="entry name" value="MscS_channel_TM-2"/>
</dbReference>
<dbReference type="AlphaFoldDB" id="A0A7W9WAN0"/>
<reference evidence="9 10" key="1">
    <citation type="submission" date="2020-08" db="EMBL/GenBank/DDBJ databases">
        <title>Genomic Encyclopedia of Type Strains, Phase IV (KMG-IV): sequencing the most valuable type-strain genomes for metagenomic binning, comparative biology and taxonomic classification.</title>
        <authorList>
            <person name="Goeker M."/>
        </authorList>
    </citation>
    <scope>NUCLEOTIDE SEQUENCE [LARGE SCALE GENOMIC DNA]</scope>
    <source>
        <strain evidence="9 10">DSM 23562</strain>
    </source>
</reference>
<comment type="subcellular location">
    <subcellularLocation>
        <location evidence="1">Cell membrane</location>
        <topology evidence="1">Multi-pass membrane protein</topology>
    </subcellularLocation>
</comment>
<comment type="caution">
    <text evidence="9">The sequence shown here is derived from an EMBL/GenBank/DDBJ whole genome shotgun (WGS) entry which is preliminary data.</text>
</comment>
<evidence type="ECO:0000256" key="1">
    <source>
        <dbReference type="ARBA" id="ARBA00004651"/>
    </source>
</evidence>
<dbReference type="RefSeq" id="WP_184203880.1">
    <property type="nucleotide sequence ID" value="NZ_JACHGW010000008.1"/>
</dbReference>
<gene>
    <name evidence="9" type="ORF">HNQ39_005634</name>
</gene>
<dbReference type="SUPFAM" id="SSF50182">
    <property type="entry name" value="Sm-like ribonucleoproteins"/>
    <property type="match status" value="1"/>
</dbReference>
<dbReference type="Proteomes" id="UP000520814">
    <property type="component" value="Unassembled WGS sequence"/>
</dbReference>
<dbReference type="InterPro" id="IPR011066">
    <property type="entry name" value="MscS_channel_C_sf"/>
</dbReference>
<evidence type="ECO:0000256" key="7">
    <source>
        <dbReference type="SAM" id="Phobius"/>
    </source>
</evidence>
<keyword evidence="10" id="KW-1185">Reference proteome</keyword>
<dbReference type="SUPFAM" id="SSF82861">
    <property type="entry name" value="Mechanosensitive channel protein MscS (YggB), transmembrane region"/>
    <property type="match status" value="1"/>
</dbReference>
<dbReference type="Gene3D" id="2.30.30.60">
    <property type="match status" value="1"/>
</dbReference>
<evidence type="ECO:0000256" key="4">
    <source>
        <dbReference type="ARBA" id="ARBA00022692"/>
    </source>
</evidence>
<sequence>MNKVMELLSTKGVELGQQLLMAFLAFIVGRWVIGMAGKLLTTSMSRQKIDSTLTQYAVSVVTGVLNIILVISILGILGIQTTSFAALLAAAGLAVGTAMSGLLSNFASGVFLMVLRPFKVGDFISAGGITGTVTEIGIFASKINTPDNVLTVVGNGKIFADNIQNFSHNAYRRVDLTRHFGADANLPMIASELQQRLLAIPNVLSEPAPNIEILEFRAGGPLLAIRPYCHNDSYWQVYFDSNKAILAYCDEKGFAAPEQAVVVRQH</sequence>
<dbReference type="InterPro" id="IPR045275">
    <property type="entry name" value="MscS_archaea/bacteria_type"/>
</dbReference>
<dbReference type="PANTHER" id="PTHR30221">
    <property type="entry name" value="SMALL-CONDUCTANCE MECHANOSENSITIVE CHANNEL"/>
    <property type="match status" value="1"/>
</dbReference>
<dbReference type="EMBL" id="JACHGW010000008">
    <property type="protein sequence ID" value="MBB6053792.1"/>
    <property type="molecule type" value="Genomic_DNA"/>
</dbReference>
<feature type="transmembrane region" description="Helical" evidence="7">
    <location>
        <begin position="20"/>
        <end position="41"/>
    </location>
</feature>
<evidence type="ECO:0000313" key="10">
    <source>
        <dbReference type="Proteomes" id="UP000520814"/>
    </source>
</evidence>
<name>A0A7W9WAN0_ARMRO</name>
<feature type="transmembrane region" description="Helical" evidence="7">
    <location>
        <begin position="53"/>
        <end position="79"/>
    </location>
</feature>
<evidence type="ECO:0000256" key="5">
    <source>
        <dbReference type="ARBA" id="ARBA00022989"/>
    </source>
</evidence>
<evidence type="ECO:0000259" key="8">
    <source>
        <dbReference type="Pfam" id="PF00924"/>
    </source>
</evidence>
<dbReference type="GO" id="GO:0008381">
    <property type="term" value="F:mechanosensitive monoatomic ion channel activity"/>
    <property type="evidence" value="ECO:0007669"/>
    <property type="project" value="InterPro"/>
</dbReference>
<accession>A0A7W9WAN0</accession>
<evidence type="ECO:0000313" key="9">
    <source>
        <dbReference type="EMBL" id="MBB6053792.1"/>
    </source>
</evidence>
<keyword evidence="3" id="KW-1003">Cell membrane</keyword>
<dbReference type="SUPFAM" id="SSF82689">
    <property type="entry name" value="Mechanosensitive channel protein MscS (YggB), C-terminal domain"/>
    <property type="match status" value="1"/>
</dbReference>
<keyword evidence="5 7" id="KW-1133">Transmembrane helix</keyword>
<evidence type="ECO:0000256" key="2">
    <source>
        <dbReference type="ARBA" id="ARBA00008017"/>
    </source>
</evidence>
<keyword evidence="4 7" id="KW-0812">Transmembrane</keyword>
<feature type="transmembrane region" description="Helical" evidence="7">
    <location>
        <begin position="85"/>
        <end position="115"/>
    </location>
</feature>
<protein>
    <submittedName>
        <fullName evidence="9">Small conductance mechanosensitive channel</fullName>
    </submittedName>
</protein>
<dbReference type="Gene3D" id="1.10.287.1260">
    <property type="match status" value="1"/>
</dbReference>
<keyword evidence="6 7" id="KW-0472">Membrane</keyword>
<dbReference type="InterPro" id="IPR010920">
    <property type="entry name" value="LSM_dom_sf"/>
</dbReference>
<evidence type="ECO:0000256" key="3">
    <source>
        <dbReference type="ARBA" id="ARBA00022475"/>
    </source>
</evidence>